<dbReference type="InterPro" id="IPR029060">
    <property type="entry name" value="PIN-like_dom_sf"/>
</dbReference>
<dbReference type="Gene3D" id="3.40.50.1010">
    <property type="entry name" value="5'-nuclease"/>
    <property type="match status" value="1"/>
</dbReference>
<accession>A0A382MPL2</accession>
<gene>
    <name evidence="2" type="ORF">METZ01_LOCUS302226</name>
</gene>
<organism evidence="2">
    <name type="scientific">marine metagenome</name>
    <dbReference type="NCBI Taxonomy" id="408172"/>
    <lineage>
        <taxon>unclassified sequences</taxon>
        <taxon>metagenomes</taxon>
        <taxon>ecological metagenomes</taxon>
    </lineage>
</organism>
<dbReference type="SUPFAM" id="SSF88723">
    <property type="entry name" value="PIN domain-like"/>
    <property type="match status" value="1"/>
</dbReference>
<feature type="domain" description="PIN" evidence="1">
    <location>
        <begin position="12"/>
        <end position="60"/>
    </location>
</feature>
<dbReference type="InterPro" id="IPR002716">
    <property type="entry name" value="PIN_dom"/>
</dbReference>
<sequence length="64" mass="7425">MPRKNSTDTKIYVLDTNILLHEPHAFLSFKEHDVVIPMTVLEELDYIKDSKKDVARDARVSIRA</sequence>
<protein>
    <recommendedName>
        <fullName evidence="1">PIN domain-containing protein</fullName>
    </recommendedName>
</protein>
<dbReference type="EMBL" id="UINC01094269">
    <property type="protein sequence ID" value="SVC49372.1"/>
    <property type="molecule type" value="Genomic_DNA"/>
</dbReference>
<dbReference type="AlphaFoldDB" id="A0A382MPL2"/>
<feature type="non-terminal residue" evidence="2">
    <location>
        <position position="64"/>
    </location>
</feature>
<reference evidence="2" key="1">
    <citation type="submission" date="2018-05" db="EMBL/GenBank/DDBJ databases">
        <authorList>
            <person name="Lanie J.A."/>
            <person name="Ng W.-L."/>
            <person name="Kazmierczak K.M."/>
            <person name="Andrzejewski T.M."/>
            <person name="Davidsen T.M."/>
            <person name="Wayne K.J."/>
            <person name="Tettelin H."/>
            <person name="Glass J.I."/>
            <person name="Rusch D."/>
            <person name="Podicherti R."/>
            <person name="Tsui H.-C.T."/>
            <person name="Winkler M.E."/>
        </authorList>
    </citation>
    <scope>NUCLEOTIDE SEQUENCE</scope>
</reference>
<proteinExistence type="predicted"/>
<evidence type="ECO:0000259" key="1">
    <source>
        <dbReference type="Pfam" id="PF13638"/>
    </source>
</evidence>
<evidence type="ECO:0000313" key="2">
    <source>
        <dbReference type="EMBL" id="SVC49372.1"/>
    </source>
</evidence>
<name>A0A382MPL2_9ZZZZ</name>
<dbReference type="Pfam" id="PF13638">
    <property type="entry name" value="PIN_4"/>
    <property type="match status" value="1"/>
</dbReference>